<dbReference type="EMBL" id="NJBA01000004">
    <property type="protein sequence ID" value="OWP50250.1"/>
    <property type="molecule type" value="Genomic_DNA"/>
</dbReference>
<comment type="caution">
    <text evidence="1">The sequence shown here is derived from an EMBL/GenBank/DDBJ whole genome shotgun (WGS) entry which is preliminary data.</text>
</comment>
<gene>
    <name evidence="1" type="ORF">CEG18_11880</name>
</gene>
<evidence type="ECO:0000313" key="2">
    <source>
        <dbReference type="Proteomes" id="UP000198145"/>
    </source>
</evidence>
<organism evidence="1 2">
    <name type="scientific">Pseudomonas nitroreducens</name>
    <dbReference type="NCBI Taxonomy" id="46680"/>
    <lineage>
        <taxon>Bacteria</taxon>
        <taxon>Pseudomonadati</taxon>
        <taxon>Pseudomonadota</taxon>
        <taxon>Gammaproteobacteria</taxon>
        <taxon>Pseudomonadales</taxon>
        <taxon>Pseudomonadaceae</taxon>
        <taxon>Pseudomonas</taxon>
    </lineage>
</organism>
<accession>A0A2D0ADT8</accession>
<evidence type="ECO:0000313" key="1">
    <source>
        <dbReference type="EMBL" id="OWP50250.1"/>
    </source>
</evidence>
<protein>
    <submittedName>
        <fullName evidence="1">Uncharacterized protein</fullName>
    </submittedName>
</protein>
<reference evidence="1 2" key="1">
    <citation type="submission" date="2017-06" db="EMBL/GenBank/DDBJ databases">
        <title>Draft genome of Pseudomonas nitroreducens DF05.</title>
        <authorList>
            <person name="Iyer R."/>
        </authorList>
    </citation>
    <scope>NUCLEOTIDE SEQUENCE [LARGE SCALE GENOMIC DNA]</scope>
    <source>
        <strain evidence="1 2">DF05</strain>
    </source>
</reference>
<sequence>MSHSPFLVINGVALYPTRPREYAAAILQLPTLEERRAALARTPREWESLIRTHLQIAWDHPQRNHTTG</sequence>
<dbReference type="Proteomes" id="UP000198145">
    <property type="component" value="Unassembled WGS sequence"/>
</dbReference>
<dbReference type="RefSeq" id="WP_088417676.1">
    <property type="nucleotide sequence ID" value="NZ_NJBA01000004.1"/>
</dbReference>
<dbReference type="AlphaFoldDB" id="A0A2D0ADT8"/>
<name>A0A2D0ADT8_PSENT</name>
<proteinExistence type="predicted"/>